<evidence type="ECO:0000313" key="2">
    <source>
        <dbReference type="Proteomes" id="UP000216446"/>
    </source>
</evidence>
<name>A0A259TYS8_9BACT</name>
<keyword evidence="2" id="KW-1185">Reference proteome</keyword>
<gene>
    <name evidence="1" type="ORF">BSZ36_07590</name>
</gene>
<dbReference type="InterPro" id="IPR043502">
    <property type="entry name" value="DNA/RNA_pol_sf"/>
</dbReference>
<evidence type="ECO:0000313" key="1">
    <source>
        <dbReference type="EMBL" id="OZC02846.1"/>
    </source>
</evidence>
<accession>A0A259TYS8</accession>
<dbReference type="AlphaFoldDB" id="A0A259TYS8"/>
<sequence length="227" mass="25907">MPDAVELDLSSAHFAIAAKDWGLPDLYDFLSTGQSLWMPLLEHVGLPPELRFKKVVKSGSYGVVYGAGERRIISDMQAEHEALTGSQMPAEQASRLLTHPLIRETLEGRTRELESIREAIRDRGYVLDCFGKQISRGKNGFGHANERDFSRSILAQLNQARELRLMEPLLELAEAESRKARPNWRIVLWQHDGVSIRATRRTEKVIEQIQLICRLRRTDDYPTHLHG</sequence>
<reference evidence="1 2" key="1">
    <citation type="submission" date="2016-11" db="EMBL/GenBank/DDBJ databases">
        <title>Study of marine rhodopsin-containing bacteria.</title>
        <authorList>
            <person name="Yoshizawa S."/>
            <person name="Kumagai Y."/>
            <person name="Kogure K."/>
        </authorList>
    </citation>
    <scope>NUCLEOTIDE SEQUENCE [LARGE SCALE GENOMIC DNA]</scope>
    <source>
        <strain evidence="1 2">SG-29</strain>
    </source>
</reference>
<protein>
    <recommendedName>
        <fullName evidence="3">DNA-directed DNA polymerase family A palm domain-containing protein</fullName>
    </recommendedName>
</protein>
<evidence type="ECO:0008006" key="3">
    <source>
        <dbReference type="Google" id="ProtNLM"/>
    </source>
</evidence>
<dbReference type="Gene3D" id="1.10.150.20">
    <property type="entry name" value="5' to 3' exonuclease, C-terminal subdomain"/>
    <property type="match status" value="1"/>
</dbReference>
<dbReference type="Proteomes" id="UP000216446">
    <property type="component" value="Unassembled WGS sequence"/>
</dbReference>
<comment type="caution">
    <text evidence="1">The sequence shown here is derived from an EMBL/GenBank/DDBJ whole genome shotgun (WGS) entry which is preliminary data.</text>
</comment>
<dbReference type="Gene3D" id="3.30.70.370">
    <property type="match status" value="1"/>
</dbReference>
<dbReference type="SUPFAM" id="SSF56672">
    <property type="entry name" value="DNA/RNA polymerases"/>
    <property type="match status" value="1"/>
</dbReference>
<organism evidence="1 2">
    <name type="scientific">Rubricoccus marinus</name>
    <dbReference type="NCBI Taxonomy" id="716817"/>
    <lineage>
        <taxon>Bacteria</taxon>
        <taxon>Pseudomonadati</taxon>
        <taxon>Rhodothermota</taxon>
        <taxon>Rhodothermia</taxon>
        <taxon>Rhodothermales</taxon>
        <taxon>Rubricoccaceae</taxon>
        <taxon>Rubricoccus</taxon>
    </lineage>
</organism>
<proteinExistence type="predicted"/>
<dbReference type="EMBL" id="MQWB01000001">
    <property type="protein sequence ID" value="OZC02846.1"/>
    <property type="molecule type" value="Genomic_DNA"/>
</dbReference>
<dbReference type="InParanoid" id="A0A259TYS8"/>